<reference evidence="2" key="1">
    <citation type="submission" date="2016-05" db="EMBL/GenBank/DDBJ databases">
        <authorList>
            <person name="Lavstsen T."/>
            <person name="Jespersen J.S."/>
        </authorList>
    </citation>
    <scope>NUCLEOTIDE SEQUENCE</scope>
    <source>
        <tissue evidence="2">Brain</tissue>
    </source>
</reference>
<accession>A0A1A8B7Y1</accession>
<name>A0A1A8B7Y1_NOTFU</name>
<organism evidence="2">
    <name type="scientific">Nothobranchius furzeri</name>
    <name type="common">Turquoise killifish</name>
    <dbReference type="NCBI Taxonomy" id="105023"/>
    <lineage>
        <taxon>Eukaryota</taxon>
        <taxon>Metazoa</taxon>
        <taxon>Chordata</taxon>
        <taxon>Craniata</taxon>
        <taxon>Vertebrata</taxon>
        <taxon>Euteleostomi</taxon>
        <taxon>Actinopterygii</taxon>
        <taxon>Neopterygii</taxon>
        <taxon>Teleostei</taxon>
        <taxon>Neoteleostei</taxon>
        <taxon>Acanthomorphata</taxon>
        <taxon>Ovalentaria</taxon>
        <taxon>Atherinomorphae</taxon>
        <taxon>Cyprinodontiformes</taxon>
        <taxon>Nothobranchiidae</taxon>
        <taxon>Nothobranchius</taxon>
    </lineage>
</organism>
<protein>
    <submittedName>
        <fullName evidence="2">Uncharacterized protein</fullName>
    </submittedName>
</protein>
<feature type="region of interest" description="Disordered" evidence="1">
    <location>
        <begin position="1"/>
        <end position="26"/>
    </location>
</feature>
<evidence type="ECO:0000313" key="2">
    <source>
        <dbReference type="EMBL" id="SBP63008.1"/>
    </source>
</evidence>
<gene>
    <name evidence="2" type="primary">Nfu_g_1_012164</name>
</gene>
<feature type="non-terminal residue" evidence="2">
    <location>
        <position position="1"/>
    </location>
</feature>
<dbReference type="AlphaFoldDB" id="A0A1A8B7Y1"/>
<proteinExistence type="predicted"/>
<reference evidence="2" key="2">
    <citation type="submission" date="2016-06" db="EMBL/GenBank/DDBJ databases">
        <title>The genome of a short-lived fish provides insights into sex chromosome evolution and the genetic control of aging.</title>
        <authorList>
            <person name="Reichwald K."/>
            <person name="Felder M."/>
            <person name="Petzold A."/>
            <person name="Koch P."/>
            <person name="Groth M."/>
            <person name="Platzer M."/>
        </authorList>
    </citation>
    <scope>NUCLEOTIDE SEQUENCE</scope>
    <source>
        <tissue evidence="2">Brain</tissue>
    </source>
</reference>
<evidence type="ECO:0000256" key="1">
    <source>
        <dbReference type="SAM" id="MobiDB-lite"/>
    </source>
</evidence>
<sequence>SRPSSASLSVSNQTLSLRRTKQRTSLGGQASGSLLVLYASAGAQKRQGKSFVQILITQGSERVADCFVHHNHGRSFGRGQGDPPPHTHT</sequence>
<feature type="non-terminal residue" evidence="2">
    <location>
        <position position="89"/>
    </location>
</feature>
<dbReference type="EMBL" id="HADY01024523">
    <property type="protein sequence ID" value="SBP63008.1"/>
    <property type="molecule type" value="Transcribed_RNA"/>
</dbReference>